<dbReference type="AlphaFoldDB" id="F0UTX9"/>
<dbReference type="Proteomes" id="UP000008142">
    <property type="component" value="Unassembled WGS sequence"/>
</dbReference>
<accession>F0UTX9</accession>
<reference evidence="3" key="1">
    <citation type="submission" date="2008-07" db="EMBL/GenBank/DDBJ databases">
        <title>Annotation of Ajellomyces capsulatus strain H88.</title>
        <authorList>
            <person name="Champion M."/>
            <person name="Cuomo C."/>
            <person name="Ma L.-J."/>
            <person name="Henn M.R."/>
            <person name="Sil A."/>
            <person name="Goldman B."/>
            <person name="Young S.K."/>
            <person name="Kodira C.D."/>
            <person name="Zeng Q."/>
            <person name="Koehrsen M."/>
            <person name="Alvarado L."/>
            <person name="Berlin A."/>
            <person name="Borenstein D."/>
            <person name="Chen Z."/>
            <person name="Engels R."/>
            <person name="Freedman E."/>
            <person name="Gellesch M."/>
            <person name="Goldberg J."/>
            <person name="Griggs A."/>
            <person name="Gujja S."/>
            <person name="Heiman D."/>
            <person name="Hepburn T."/>
            <person name="Howarth C."/>
            <person name="Jen D."/>
            <person name="Larson L."/>
            <person name="Lewis B."/>
            <person name="Mehta T."/>
            <person name="Park D."/>
            <person name="Pearson M."/>
            <person name="Roberts A."/>
            <person name="Saif S."/>
            <person name="Shea T."/>
            <person name="Shenoy N."/>
            <person name="Sisk P."/>
            <person name="Stolte C."/>
            <person name="Sykes S."/>
            <person name="Walk T."/>
            <person name="White J."/>
            <person name="Yandava C."/>
            <person name="Klein B."/>
            <person name="McEwen J.G."/>
            <person name="Puccia R."/>
            <person name="Goldman G.H."/>
            <person name="Felipe M.S."/>
            <person name="Nino-Vega G."/>
            <person name="San-Blas G."/>
            <person name="Taylor J."/>
            <person name="Mendoza L."/>
            <person name="Galagan J."/>
            <person name="Nusbaum C."/>
            <person name="Birren B."/>
        </authorList>
    </citation>
    <scope>NUCLEOTIDE SEQUENCE [LARGE SCALE GENOMIC DNA]</scope>
    <source>
        <strain evidence="3">H88</strain>
    </source>
</reference>
<evidence type="ECO:0000313" key="2">
    <source>
        <dbReference type="EMBL" id="EGC49356.1"/>
    </source>
</evidence>
<organism evidence="3">
    <name type="scientific">Ajellomyces capsulatus (strain H88)</name>
    <name type="common">Darling's disease fungus</name>
    <name type="synonym">Histoplasma capsulatum</name>
    <dbReference type="NCBI Taxonomy" id="544711"/>
    <lineage>
        <taxon>Eukaryota</taxon>
        <taxon>Fungi</taxon>
        <taxon>Dikarya</taxon>
        <taxon>Ascomycota</taxon>
        <taxon>Pezizomycotina</taxon>
        <taxon>Eurotiomycetes</taxon>
        <taxon>Eurotiomycetidae</taxon>
        <taxon>Onygenales</taxon>
        <taxon>Ajellomycetaceae</taxon>
        <taxon>Histoplasma</taxon>
    </lineage>
</organism>
<feature type="region of interest" description="Disordered" evidence="1">
    <location>
        <begin position="261"/>
        <end position="281"/>
    </location>
</feature>
<evidence type="ECO:0000313" key="3">
    <source>
        <dbReference type="Proteomes" id="UP000008142"/>
    </source>
</evidence>
<evidence type="ECO:0000256" key="1">
    <source>
        <dbReference type="SAM" id="MobiDB-lite"/>
    </source>
</evidence>
<dbReference type="HOGENOM" id="CLU_733553_0_0_1"/>
<sequence length="377" mass="40045">MPFLTMHLWQNNVAGSTCGLDFNTNERGNEAWPGVQERGEPITVTGCSMTSGTVLKEHPGAFLEPPSFSYCDKLRLLSQSSFSLVVGGLLKGRHRWTTGCPQSDLVHPSLRTPNATLTWGDEVSKMGNNRKLSNVLHGARPDHEGTQRRVPEARLGNFSVLATRKANMGTKVVRPLIATASALGNQGCALQKNNSPKLLPPPLLNPHPLRSIPCTVLDRPTQLSKPILTPRPTSRTIWVPVVVVLVVRAVSGRSAARALPKIAPNNEDTPPGIVAVEQDDASARLCQRRQRIKAREDEEMADAPVGSPAAASPVPARASVSPVPANPPPPSTAGSSLSPAPPSRQFSIGGGIGGYGRCGPGYTTTPTGIYINMSATI</sequence>
<feature type="region of interest" description="Disordered" evidence="1">
    <location>
        <begin position="294"/>
        <end position="352"/>
    </location>
</feature>
<name>F0UTX9_AJEC8</name>
<dbReference type="EMBL" id="DS990643">
    <property type="protein sequence ID" value="EGC49356.1"/>
    <property type="molecule type" value="Genomic_DNA"/>
</dbReference>
<proteinExistence type="predicted"/>
<gene>
    <name evidence="2" type="ORF">HCEG_08571</name>
</gene>
<dbReference type="VEuPathDB" id="FungiDB:I7I53_12103"/>
<protein>
    <submittedName>
        <fullName evidence="2">Predicted protein</fullName>
    </submittedName>
</protein>
<feature type="compositionally biased region" description="Low complexity" evidence="1">
    <location>
        <begin position="303"/>
        <end position="323"/>
    </location>
</feature>